<protein>
    <submittedName>
        <fullName evidence="1">Uncharacterized protein</fullName>
    </submittedName>
</protein>
<reference evidence="2" key="1">
    <citation type="journal article" date="2019" name="Int. J. Syst. Evol. Microbiol.">
        <title>The Global Catalogue of Microorganisms (GCM) 10K type strain sequencing project: providing services to taxonomists for standard genome sequencing and annotation.</title>
        <authorList>
            <consortium name="The Broad Institute Genomics Platform"/>
            <consortium name="The Broad Institute Genome Sequencing Center for Infectious Disease"/>
            <person name="Wu L."/>
            <person name="Ma J."/>
        </authorList>
    </citation>
    <scope>NUCLEOTIDE SEQUENCE [LARGE SCALE GENOMIC DNA]</scope>
    <source>
        <strain evidence="2">KCTC 23984</strain>
    </source>
</reference>
<keyword evidence="2" id="KW-1185">Reference proteome</keyword>
<name>A0ABW6BVZ5_9BACT</name>
<evidence type="ECO:0000313" key="1">
    <source>
        <dbReference type="EMBL" id="MFD3001421.1"/>
    </source>
</evidence>
<gene>
    <name evidence="1" type="ORF">ACFS7Z_13700</name>
</gene>
<proteinExistence type="predicted"/>
<sequence length="291" mass="31987">MSKNNTKSEGAEEEQPKGKTCFVIMPISDAEGYEPGHFKRVYEYIIKPACTKAGFTPVRADDIKKTNVIVIDILQRLLNSDMAICDLSSRNPNVLYELGVRQAFDMPVSFIKDEVTERIFDIQGFRDIPYNSSLRIDEVNKAVEDISENLKETFKSKGDDINSVIELLGITKAKLPDKVEISAETDLILKSINALSSRLSSLETKNVSFAAPKVVTNAANDISITFNAVDSVGQVVKVSDRVKHFKKGMGTVASIVSVGREIIVSIEFDSGDTGKYTNPVASVIKVINSDN</sequence>
<dbReference type="Proteomes" id="UP001597641">
    <property type="component" value="Unassembled WGS sequence"/>
</dbReference>
<accession>A0ABW6BVZ5</accession>
<organism evidence="1 2">
    <name type="scientific">Pontibacter toksunensis</name>
    <dbReference type="NCBI Taxonomy" id="1332631"/>
    <lineage>
        <taxon>Bacteria</taxon>
        <taxon>Pseudomonadati</taxon>
        <taxon>Bacteroidota</taxon>
        <taxon>Cytophagia</taxon>
        <taxon>Cytophagales</taxon>
        <taxon>Hymenobacteraceae</taxon>
        <taxon>Pontibacter</taxon>
    </lineage>
</organism>
<dbReference type="RefSeq" id="WP_377485498.1">
    <property type="nucleotide sequence ID" value="NZ_JBHUOX010000009.1"/>
</dbReference>
<dbReference type="EMBL" id="JBHUOX010000009">
    <property type="protein sequence ID" value="MFD3001421.1"/>
    <property type="molecule type" value="Genomic_DNA"/>
</dbReference>
<comment type="caution">
    <text evidence="1">The sequence shown here is derived from an EMBL/GenBank/DDBJ whole genome shotgun (WGS) entry which is preliminary data.</text>
</comment>
<evidence type="ECO:0000313" key="2">
    <source>
        <dbReference type="Proteomes" id="UP001597641"/>
    </source>
</evidence>